<accession>A0A951QPX0</accession>
<reference evidence="2" key="1">
    <citation type="submission" date="2021-05" db="EMBL/GenBank/DDBJ databases">
        <authorList>
            <person name="Pietrasiak N."/>
            <person name="Ward R."/>
            <person name="Stajich J.E."/>
            <person name="Kurbessoian T."/>
        </authorList>
    </citation>
    <scope>NUCLEOTIDE SEQUENCE</scope>
    <source>
        <strain evidence="2">GSE-NOS-MK-12-04C</strain>
    </source>
</reference>
<evidence type="ECO:0000259" key="1">
    <source>
        <dbReference type="Pfam" id="PF00535"/>
    </source>
</evidence>
<dbReference type="InterPro" id="IPR029044">
    <property type="entry name" value="Nucleotide-diphossugar_trans"/>
</dbReference>
<dbReference type="SUPFAM" id="SSF53448">
    <property type="entry name" value="Nucleotide-diphospho-sugar transferases"/>
    <property type="match status" value="1"/>
</dbReference>
<dbReference type="Pfam" id="PF00535">
    <property type="entry name" value="Glycos_transf_2"/>
    <property type="match status" value="1"/>
</dbReference>
<organism evidence="2 3">
    <name type="scientific">Cyanomargarita calcarea GSE-NOS-MK-12-04C</name>
    <dbReference type="NCBI Taxonomy" id="2839659"/>
    <lineage>
        <taxon>Bacteria</taxon>
        <taxon>Bacillati</taxon>
        <taxon>Cyanobacteriota</taxon>
        <taxon>Cyanophyceae</taxon>
        <taxon>Nostocales</taxon>
        <taxon>Cyanomargaritaceae</taxon>
        <taxon>Cyanomargarita</taxon>
    </lineage>
</organism>
<dbReference type="Proteomes" id="UP000729701">
    <property type="component" value="Unassembled WGS sequence"/>
</dbReference>
<gene>
    <name evidence="2" type="ORF">KME60_14230</name>
</gene>
<dbReference type="PANTHER" id="PTHR22916">
    <property type="entry name" value="GLYCOSYLTRANSFERASE"/>
    <property type="match status" value="1"/>
</dbReference>
<dbReference type="AlphaFoldDB" id="A0A951QPX0"/>
<dbReference type="Gene3D" id="3.90.550.10">
    <property type="entry name" value="Spore Coat Polysaccharide Biosynthesis Protein SpsA, Chain A"/>
    <property type="match status" value="1"/>
</dbReference>
<proteinExistence type="predicted"/>
<dbReference type="PANTHER" id="PTHR22916:SF67">
    <property type="entry name" value="COLANIC ACID BIOSYNTHESIS GLYCOSYL TRANSFERASE WCAE-RELATED"/>
    <property type="match status" value="1"/>
</dbReference>
<dbReference type="CDD" id="cd06433">
    <property type="entry name" value="GT_2_WfgS_like"/>
    <property type="match status" value="1"/>
</dbReference>
<dbReference type="EMBL" id="JAHHGZ010000013">
    <property type="protein sequence ID" value="MBW4668545.1"/>
    <property type="molecule type" value="Genomic_DNA"/>
</dbReference>
<dbReference type="InterPro" id="IPR001173">
    <property type="entry name" value="Glyco_trans_2-like"/>
</dbReference>
<protein>
    <submittedName>
        <fullName evidence="2">Glycosyltransferase</fullName>
    </submittedName>
</protein>
<reference evidence="2" key="2">
    <citation type="journal article" date="2022" name="Microbiol. Resour. Announc.">
        <title>Metagenome Sequencing to Explore Phylogenomics of Terrestrial Cyanobacteria.</title>
        <authorList>
            <person name="Ward R.D."/>
            <person name="Stajich J.E."/>
            <person name="Johansen J.R."/>
            <person name="Huntemann M."/>
            <person name="Clum A."/>
            <person name="Foster B."/>
            <person name="Foster B."/>
            <person name="Roux S."/>
            <person name="Palaniappan K."/>
            <person name="Varghese N."/>
            <person name="Mukherjee S."/>
            <person name="Reddy T.B.K."/>
            <person name="Daum C."/>
            <person name="Copeland A."/>
            <person name="Chen I.A."/>
            <person name="Ivanova N.N."/>
            <person name="Kyrpides N.C."/>
            <person name="Shapiro N."/>
            <person name="Eloe-Fadrosh E.A."/>
            <person name="Pietrasiak N."/>
        </authorList>
    </citation>
    <scope>NUCLEOTIDE SEQUENCE</scope>
    <source>
        <strain evidence="2">GSE-NOS-MK-12-04C</strain>
    </source>
</reference>
<sequence length="239" mass="27573">MSFLSVIIPTYNSSETIERCLNSLICQTYQKFEICVLDGGSSDGTIAKVNNFHDHFKNIKIVSEPDKGVYDAMNKGIDLAEGKWLYFMGSDDEIFDKDVFLDISNTPVLKKHGIIYGNTYISDDTSWAKAGQVYDGYFDIKKLLTKNICHQAIFYRKELFQRFGKYKLQYPVCGDWEINLRFFSKTDSIYLDRIIAKFYGGGLSSKPENDPIGHDLKKLRQQALKDYYLRKITSFFQIA</sequence>
<name>A0A951QPX0_9CYAN</name>
<evidence type="ECO:0000313" key="3">
    <source>
        <dbReference type="Proteomes" id="UP000729701"/>
    </source>
</evidence>
<evidence type="ECO:0000313" key="2">
    <source>
        <dbReference type="EMBL" id="MBW4668545.1"/>
    </source>
</evidence>
<comment type="caution">
    <text evidence="2">The sequence shown here is derived from an EMBL/GenBank/DDBJ whole genome shotgun (WGS) entry which is preliminary data.</text>
</comment>
<feature type="domain" description="Glycosyltransferase 2-like" evidence="1">
    <location>
        <begin position="5"/>
        <end position="99"/>
    </location>
</feature>